<comment type="caution">
    <text evidence="2">The sequence shown here is derived from an EMBL/GenBank/DDBJ whole genome shotgun (WGS) entry which is preliminary data.</text>
</comment>
<dbReference type="EMBL" id="QUMS01000001">
    <property type="protein sequence ID" value="REG10375.1"/>
    <property type="molecule type" value="Genomic_DNA"/>
</dbReference>
<reference evidence="2 3" key="1">
    <citation type="submission" date="2018-08" db="EMBL/GenBank/DDBJ databases">
        <title>Genomic Encyclopedia of Type Strains, Phase IV (KMG-IV): sequencing the most valuable type-strain genomes for metagenomic binning, comparative biology and taxonomic classification.</title>
        <authorList>
            <person name="Goeker M."/>
        </authorList>
    </citation>
    <scope>NUCLEOTIDE SEQUENCE [LARGE SCALE GENOMIC DNA]</scope>
    <source>
        <strain evidence="2 3">DSM 23923</strain>
    </source>
</reference>
<evidence type="ECO:0000313" key="3">
    <source>
        <dbReference type="Proteomes" id="UP000256388"/>
    </source>
</evidence>
<feature type="signal peptide" evidence="1">
    <location>
        <begin position="1"/>
        <end position="19"/>
    </location>
</feature>
<evidence type="ECO:0000256" key="1">
    <source>
        <dbReference type="SAM" id="SignalP"/>
    </source>
</evidence>
<dbReference type="OrthoDB" id="145893at2"/>
<organism evidence="2 3">
    <name type="scientific">Pelolinea submarina</name>
    <dbReference type="NCBI Taxonomy" id="913107"/>
    <lineage>
        <taxon>Bacteria</taxon>
        <taxon>Bacillati</taxon>
        <taxon>Chloroflexota</taxon>
        <taxon>Anaerolineae</taxon>
        <taxon>Anaerolineales</taxon>
        <taxon>Anaerolineaceae</taxon>
        <taxon>Pelolinea</taxon>
    </lineage>
</organism>
<dbReference type="GO" id="GO:0016787">
    <property type="term" value="F:hydrolase activity"/>
    <property type="evidence" value="ECO:0007669"/>
    <property type="project" value="UniProtKB-KW"/>
</dbReference>
<keyword evidence="3" id="KW-1185">Reference proteome</keyword>
<gene>
    <name evidence="2" type="ORF">DFR64_0232</name>
</gene>
<dbReference type="RefSeq" id="WP_116223560.1">
    <property type="nucleotide sequence ID" value="NZ_AP018437.1"/>
</dbReference>
<keyword evidence="1" id="KW-0732">Signal</keyword>
<accession>A0A347ZUQ8</accession>
<evidence type="ECO:0000313" key="2">
    <source>
        <dbReference type="EMBL" id="REG10375.1"/>
    </source>
</evidence>
<dbReference type="AlphaFoldDB" id="A0A347ZUQ8"/>
<dbReference type="PROSITE" id="PS51257">
    <property type="entry name" value="PROKAR_LIPOPROTEIN"/>
    <property type="match status" value="1"/>
</dbReference>
<name>A0A347ZUQ8_9CHLR</name>
<proteinExistence type="predicted"/>
<sequence length="418" mass="45716">MKKLLRSALVILFLSAWMAGCVRPNKGPSPFEGLVRETPVEAQPGGLQSGSDFVIIPDSELVYGPALDSFALIKFAEARIPELMDYRETVDEREMTGTEIVEKVSRDYSVNPRLLLALVRNCSGETLNLENPFLTDPAYQGLFRQLSWAANTLNRGYYTRRVNALSQLTLTDGVVVEIPDSLNAGSAALQYFYTLLLGYNDWLLAVGPLGVYTDYFSWFDNPQSKAVEPLIPAALQQPDLRLPYADGEGWYFTAGPHSAWGDGAAWAALDFAPVAPSEDDWGCYDSPDWVRALADGQVVRISDGLVVQDLDGDGFEGSGWTILYMHVAESERVALGTWLSAGDAIGHPSCEGGPATGTHLHIARRYNGEWIPADQDIPFILSGWESAGFGVEYDGSLTKDGLVIEASGFPTDENRVYP</sequence>
<dbReference type="Proteomes" id="UP000256388">
    <property type="component" value="Unassembled WGS sequence"/>
</dbReference>
<dbReference type="CDD" id="cd12797">
    <property type="entry name" value="M23_peptidase"/>
    <property type="match status" value="1"/>
</dbReference>
<dbReference type="InterPro" id="IPR011055">
    <property type="entry name" value="Dup_hybrid_motif"/>
</dbReference>
<protein>
    <submittedName>
        <fullName evidence="2">Murein DD-endopeptidase MepM/ murein hydrolase activator NlpD</fullName>
    </submittedName>
</protein>
<dbReference type="SUPFAM" id="SSF51261">
    <property type="entry name" value="Duplicated hybrid motif"/>
    <property type="match status" value="1"/>
</dbReference>
<keyword evidence="2" id="KW-0378">Hydrolase</keyword>
<feature type="chain" id="PRO_5030063647" evidence="1">
    <location>
        <begin position="20"/>
        <end position="418"/>
    </location>
</feature>
<dbReference type="Gene3D" id="2.70.70.10">
    <property type="entry name" value="Glucose Permease (Domain IIA)"/>
    <property type="match status" value="1"/>
</dbReference>